<dbReference type="AlphaFoldDB" id="A0ABD0KQQ3"/>
<reference evidence="1 2" key="1">
    <citation type="journal article" date="2023" name="Sci. Data">
        <title>Genome assembly of the Korean intertidal mud-creeper Batillaria attramentaria.</title>
        <authorList>
            <person name="Patra A.K."/>
            <person name="Ho P.T."/>
            <person name="Jun S."/>
            <person name="Lee S.J."/>
            <person name="Kim Y."/>
            <person name="Won Y.J."/>
        </authorList>
    </citation>
    <scope>NUCLEOTIDE SEQUENCE [LARGE SCALE GENOMIC DNA]</scope>
    <source>
        <strain evidence="1">Wonlab-2016</strain>
    </source>
</reference>
<organism evidence="1 2">
    <name type="scientific">Batillaria attramentaria</name>
    <dbReference type="NCBI Taxonomy" id="370345"/>
    <lineage>
        <taxon>Eukaryota</taxon>
        <taxon>Metazoa</taxon>
        <taxon>Spiralia</taxon>
        <taxon>Lophotrochozoa</taxon>
        <taxon>Mollusca</taxon>
        <taxon>Gastropoda</taxon>
        <taxon>Caenogastropoda</taxon>
        <taxon>Sorbeoconcha</taxon>
        <taxon>Cerithioidea</taxon>
        <taxon>Batillariidae</taxon>
        <taxon>Batillaria</taxon>
    </lineage>
</organism>
<evidence type="ECO:0000313" key="1">
    <source>
        <dbReference type="EMBL" id="KAK7489587.1"/>
    </source>
</evidence>
<name>A0ABD0KQQ3_9CAEN</name>
<protein>
    <submittedName>
        <fullName evidence="1">Uncharacterized protein</fullName>
    </submittedName>
</protein>
<sequence>MVTFPPTPVFVRKLLAGTPKSEEFGSTGMRTSDLRPYHCGRTGQPHPLLGTAASAVRPVPMLIFSVQGDDITSPSPLPNPCPPACVCATWLSIFRATPQC</sequence>
<evidence type="ECO:0000313" key="2">
    <source>
        <dbReference type="Proteomes" id="UP001519460"/>
    </source>
</evidence>
<accession>A0ABD0KQQ3</accession>
<dbReference type="Proteomes" id="UP001519460">
    <property type="component" value="Unassembled WGS sequence"/>
</dbReference>
<keyword evidence="2" id="KW-1185">Reference proteome</keyword>
<dbReference type="EMBL" id="JACVVK020000136">
    <property type="protein sequence ID" value="KAK7489587.1"/>
    <property type="molecule type" value="Genomic_DNA"/>
</dbReference>
<gene>
    <name evidence="1" type="ORF">BaRGS_00019221</name>
</gene>
<comment type="caution">
    <text evidence="1">The sequence shown here is derived from an EMBL/GenBank/DDBJ whole genome shotgun (WGS) entry which is preliminary data.</text>
</comment>
<proteinExistence type="predicted"/>